<dbReference type="AlphaFoldDB" id="A0A9P4PQ69"/>
<evidence type="ECO:0000256" key="1">
    <source>
        <dbReference type="SAM" id="MobiDB-lite"/>
    </source>
</evidence>
<organism evidence="2 3">
    <name type="scientific">Karstenula rhodostoma CBS 690.94</name>
    <dbReference type="NCBI Taxonomy" id="1392251"/>
    <lineage>
        <taxon>Eukaryota</taxon>
        <taxon>Fungi</taxon>
        <taxon>Dikarya</taxon>
        <taxon>Ascomycota</taxon>
        <taxon>Pezizomycotina</taxon>
        <taxon>Dothideomycetes</taxon>
        <taxon>Pleosporomycetidae</taxon>
        <taxon>Pleosporales</taxon>
        <taxon>Massarineae</taxon>
        <taxon>Didymosphaeriaceae</taxon>
        <taxon>Karstenula</taxon>
    </lineage>
</organism>
<keyword evidence="3" id="KW-1185">Reference proteome</keyword>
<gene>
    <name evidence="2" type="ORF">P171DRAFT_440754</name>
</gene>
<reference evidence="2" key="1">
    <citation type="journal article" date="2020" name="Stud. Mycol.">
        <title>101 Dothideomycetes genomes: a test case for predicting lifestyles and emergence of pathogens.</title>
        <authorList>
            <person name="Haridas S."/>
            <person name="Albert R."/>
            <person name="Binder M."/>
            <person name="Bloem J."/>
            <person name="Labutti K."/>
            <person name="Salamov A."/>
            <person name="Andreopoulos B."/>
            <person name="Baker S."/>
            <person name="Barry K."/>
            <person name="Bills G."/>
            <person name="Bluhm B."/>
            <person name="Cannon C."/>
            <person name="Castanera R."/>
            <person name="Culley D."/>
            <person name="Daum C."/>
            <person name="Ezra D."/>
            <person name="Gonzalez J."/>
            <person name="Henrissat B."/>
            <person name="Kuo A."/>
            <person name="Liang C."/>
            <person name="Lipzen A."/>
            <person name="Lutzoni F."/>
            <person name="Magnuson J."/>
            <person name="Mondo S."/>
            <person name="Nolan M."/>
            <person name="Ohm R."/>
            <person name="Pangilinan J."/>
            <person name="Park H.-J."/>
            <person name="Ramirez L."/>
            <person name="Alfaro M."/>
            <person name="Sun H."/>
            <person name="Tritt A."/>
            <person name="Yoshinaga Y."/>
            <person name="Zwiers L.-H."/>
            <person name="Turgeon B."/>
            <person name="Goodwin S."/>
            <person name="Spatafora J."/>
            <person name="Crous P."/>
            <person name="Grigoriev I."/>
        </authorList>
    </citation>
    <scope>NUCLEOTIDE SEQUENCE</scope>
    <source>
        <strain evidence="2">CBS 690.94</strain>
    </source>
</reference>
<dbReference type="Proteomes" id="UP000799764">
    <property type="component" value="Unassembled WGS sequence"/>
</dbReference>
<proteinExistence type="predicted"/>
<protein>
    <submittedName>
        <fullName evidence="2">Uncharacterized protein</fullName>
    </submittedName>
</protein>
<feature type="region of interest" description="Disordered" evidence="1">
    <location>
        <begin position="156"/>
        <end position="186"/>
    </location>
</feature>
<comment type="caution">
    <text evidence="2">The sequence shown here is derived from an EMBL/GenBank/DDBJ whole genome shotgun (WGS) entry which is preliminary data.</text>
</comment>
<sequence>MSSYPAGTLESDIAPIDSAIINMFRDDFRNIWVKMSQNTEPIDSMLALLLQPALEPMSDDIRTSYQLYLPSPVWEDLPRQPGLHYSHGELQSLFDWAVETKDDLAAENEDDSEEDLKMTRAQALRYVTGLDQVEMAGHPSARSRCPFCWGSYDGSDADPETNDLTSAPGSSTFNTRISQTPSTLKV</sequence>
<evidence type="ECO:0000313" key="3">
    <source>
        <dbReference type="Proteomes" id="UP000799764"/>
    </source>
</evidence>
<evidence type="ECO:0000313" key="2">
    <source>
        <dbReference type="EMBL" id="KAF2448366.1"/>
    </source>
</evidence>
<name>A0A9P4PQ69_9PLEO</name>
<feature type="compositionally biased region" description="Polar residues" evidence="1">
    <location>
        <begin position="162"/>
        <end position="186"/>
    </location>
</feature>
<accession>A0A9P4PQ69</accession>
<dbReference type="EMBL" id="MU001495">
    <property type="protein sequence ID" value="KAF2448366.1"/>
    <property type="molecule type" value="Genomic_DNA"/>
</dbReference>
<dbReference type="OrthoDB" id="5396564at2759"/>